<organism evidence="5 6">
    <name type="scientific">Phaedon cochleariae</name>
    <name type="common">Mustard beetle</name>
    <dbReference type="NCBI Taxonomy" id="80249"/>
    <lineage>
        <taxon>Eukaryota</taxon>
        <taxon>Metazoa</taxon>
        <taxon>Ecdysozoa</taxon>
        <taxon>Arthropoda</taxon>
        <taxon>Hexapoda</taxon>
        <taxon>Insecta</taxon>
        <taxon>Pterygota</taxon>
        <taxon>Neoptera</taxon>
        <taxon>Endopterygota</taxon>
        <taxon>Coleoptera</taxon>
        <taxon>Polyphaga</taxon>
        <taxon>Cucujiformia</taxon>
        <taxon>Chrysomeloidea</taxon>
        <taxon>Chrysomelidae</taxon>
        <taxon>Chrysomelinae</taxon>
        <taxon>Chrysomelini</taxon>
        <taxon>Phaedon</taxon>
    </lineage>
</organism>
<dbReference type="Pfam" id="PF06585">
    <property type="entry name" value="JHBP"/>
    <property type="match status" value="1"/>
</dbReference>
<protein>
    <recommendedName>
        <fullName evidence="7">Hemolymph juvenile hormone binding protein</fullName>
    </recommendedName>
</protein>
<dbReference type="PANTHER" id="PTHR11008:SF15">
    <property type="entry name" value="CIRCADIAN CLOCK-CONTROLLED PROTEIN"/>
    <property type="match status" value="1"/>
</dbReference>
<dbReference type="PANTHER" id="PTHR11008">
    <property type="entry name" value="PROTEIN TAKEOUT-LIKE PROTEIN"/>
    <property type="match status" value="1"/>
</dbReference>
<evidence type="ECO:0000256" key="2">
    <source>
        <dbReference type="ARBA" id="ARBA00023108"/>
    </source>
</evidence>
<keyword evidence="6" id="KW-1185">Reference proteome</keyword>
<dbReference type="OrthoDB" id="8183816at2759"/>
<reference evidence="5" key="2">
    <citation type="submission" date="2022-10" db="EMBL/GenBank/DDBJ databases">
        <authorList>
            <consortium name="ENA_rothamsted_submissions"/>
            <consortium name="culmorum"/>
            <person name="King R."/>
        </authorList>
    </citation>
    <scope>NUCLEOTIDE SEQUENCE</scope>
</reference>
<evidence type="ECO:0000313" key="5">
    <source>
        <dbReference type="EMBL" id="CAH1176094.1"/>
    </source>
</evidence>
<dbReference type="FunFam" id="3.15.10.30:FF:000001">
    <property type="entry name" value="Takeout-like protein 1"/>
    <property type="match status" value="1"/>
</dbReference>
<evidence type="ECO:0000256" key="4">
    <source>
        <dbReference type="SAM" id="SignalP"/>
    </source>
</evidence>
<keyword evidence="1 4" id="KW-0732">Signal</keyword>
<proteinExistence type="inferred from homology"/>
<feature type="chain" id="PRO_5040444407" description="Hemolymph juvenile hormone binding protein" evidence="4">
    <location>
        <begin position="21"/>
        <end position="250"/>
    </location>
</feature>
<evidence type="ECO:0000256" key="3">
    <source>
        <dbReference type="ARBA" id="ARBA00060902"/>
    </source>
</evidence>
<gene>
    <name evidence="5" type="ORF">PHAECO_LOCUS11259</name>
</gene>
<dbReference type="AlphaFoldDB" id="A0A9P0DQ00"/>
<feature type="signal peptide" evidence="4">
    <location>
        <begin position="1"/>
        <end position="20"/>
    </location>
</feature>
<dbReference type="EMBL" id="OU896713">
    <property type="protein sequence ID" value="CAH1176094.1"/>
    <property type="molecule type" value="Genomic_DNA"/>
</dbReference>
<accession>A0A9P0DQ00</accession>
<name>A0A9P0DQ00_PHACE</name>
<dbReference type="SMART" id="SM00700">
    <property type="entry name" value="JHBP"/>
    <property type="match status" value="1"/>
</dbReference>
<evidence type="ECO:0000313" key="6">
    <source>
        <dbReference type="Proteomes" id="UP001153737"/>
    </source>
</evidence>
<comment type="similarity">
    <text evidence="3">Belongs to the TO family.</text>
</comment>
<dbReference type="Gene3D" id="3.15.10.30">
    <property type="entry name" value="Haemolymph juvenile hormone binding protein"/>
    <property type="match status" value="1"/>
</dbReference>
<dbReference type="GO" id="GO:0007623">
    <property type="term" value="P:circadian rhythm"/>
    <property type="evidence" value="ECO:0007669"/>
    <property type="project" value="UniProtKB-ARBA"/>
</dbReference>
<reference evidence="5" key="1">
    <citation type="submission" date="2022-01" db="EMBL/GenBank/DDBJ databases">
        <authorList>
            <person name="King R."/>
        </authorList>
    </citation>
    <scope>NUCLEOTIDE SEQUENCE</scope>
</reference>
<dbReference type="InterPro" id="IPR010562">
    <property type="entry name" value="Haemolymph_juvenile_hormone-bd"/>
</dbReference>
<evidence type="ECO:0008006" key="7">
    <source>
        <dbReference type="Google" id="ProtNLM"/>
    </source>
</evidence>
<evidence type="ECO:0000256" key="1">
    <source>
        <dbReference type="ARBA" id="ARBA00022729"/>
    </source>
</evidence>
<dbReference type="Proteomes" id="UP001153737">
    <property type="component" value="Chromosome 7"/>
</dbReference>
<sequence length="250" mass="28691">MVNMFIEYLLIVSCALLVRCQVNLEEHFQNCQTTSTTFDECLKDGLNDLRPYFSSGLPDYGIGSFDPFFAVEVPQKMSNPFFNYKLVLRNVTESGWTQSQITKMRTDLDKNQIRVTQTFPDKRLNGLYEIEGTFFGQKVRNQGTWNLALFDYVQTLTISRKPVGKNAPLKNPLIKVKCNLESCQKLEMHIGNLAGGRTVVENFLDWVINRAWQPGFVILSPVINDLVSTAFTEILNKDFQNFPFETVFKN</sequence>
<dbReference type="InterPro" id="IPR038606">
    <property type="entry name" value="To_sf"/>
</dbReference>
<keyword evidence="2" id="KW-0090">Biological rhythms</keyword>
<dbReference type="GO" id="GO:0005615">
    <property type="term" value="C:extracellular space"/>
    <property type="evidence" value="ECO:0007669"/>
    <property type="project" value="TreeGrafter"/>
</dbReference>